<dbReference type="Gene3D" id="3.40.50.300">
    <property type="entry name" value="P-loop containing nucleotide triphosphate hydrolases"/>
    <property type="match status" value="1"/>
</dbReference>
<evidence type="ECO:0000313" key="8">
    <source>
        <dbReference type="Proteomes" id="UP000319210"/>
    </source>
</evidence>
<feature type="region of interest" description="Disordered" evidence="5">
    <location>
        <begin position="1"/>
        <end position="107"/>
    </location>
</feature>
<evidence type="ECO:0000259" key="6">
    <source>
        <dbReference type="PROSITE" id="PS50893"/>
    </source>
</evidence>
<organism evidence="7 8">
    <name type="scientific">Streptomyces cacaoi</name>
    <dbReference type="NCBI Taxonomy" id="1898"/>
    <lineage>
        <taxon>Bacteria</taxon>
        <taxon>Bacillati</taxon>
        <taxon>Actinomycetota</taxon>
        <taxon>Actinomycetes</taxon>
        <taxon>Kitasatosporales</taxon>
        <taxon>Streptomycetaceae</taxon>
        <taxon>Streptomyces</taxon>
    </lineage>
</organism>
<comment type="similarity">
    <text evidence="1">Belongs to the ABC transporter superfamily.</text>
</comment>
<dbReference type="SUPFAM" id="SSF52540">
    <property type="entry name" value="P-loop containing nucleoside triphosphate hydrolases"/>
    <property type="match status" value="1"/>
</dbReference>
<dbReference type="InterPro" id="IPR027417">
    <property type="entry name" value="P-loop_NTPase"/>
</dbReference>
<evidence type="ECO:0000256" key="1">
    <source>
        <dbReference type="ARBA" id="ARBA00005417"/>
    </source>
</evidence>
<dbReference type="PANTHER" id="PTHR43335">
    <property type="entry name" value="ABC TRANSPORTER, ATP-BINDING PROTEIN"/>
    <property type="match status" value="1"/>
</dbReference>
<keyword evidence="4" id="KW-0067">ATP-binding</keyword>
<feature type="compositionally biased region" description="Polar residues" evidence="5">
    <location>
        <begin position="8"/>
        <end position="17"/>
    </location>
</feature>
<evidence type="ECO:0000256" key="3">
    <source>
        <dbReference type="ARBA" id="ARBA00022741"/>
    </source>
</evidence>
<dbReference type="PROSITE" id="PS50893">
    <property type="entry name" value="ABC_TRANSPORTER_2"/>
    <property type="match status" value="1"/>
</dbReference>
<dbReference type="PROSITE" id="PS00211">
    <property type="entry name" value="ABC_TRANSPORTER_1"/>
    <property type="match status" value="1"/>
</dbReference>
<evidence type="ECO:0000256" key="2">
    <source>
        <dbReference type="ARBA" id="ARBA00022448"/>
    </source>
</evidence>
<dbReference type="GO" id="GO:0005524">
    <property type="term" value="F:ATP binding"/>
    <property type="evidence" value="ECO:0007669"/>
    <property type="project" value="UniProtKB-KW"/>
</dbReference>
<accession>A0A4Y3QTX3</accession>
<dbReference type="SMART" id="SM00382">
    <property type="entry name" value="AAA"/>
    <property type="match status" value="1"/>
</dbReference>
<feature type="domain" description="ABC transporter" evidence="6">
    <location>
        <begin position="125"/>
        <end position="357"/>
    </location>
</feature>
<dbReference type="PANTHER" id="PTHR43335:SF4">
    <property type="entry name" value="ABC TRANSPORTER, ATP-BINDING PROTEIN"/>
    <property type="match status" value="1"/>
</dbReference>
<evidence type="ECO:0000313" key="7">
    <source>
        <dbReference type="EMBL" id="GEB48681.1"/>
    </source>
</evidence>
<comment type="caution">
    <text evidence="7">The sequence shown here is derived from an EMBL/GenBank/DDBJ whole genome shotgun (WGS) entry which is preliminary data.</text>
</comment>
<dbReference type="GO" id="GO:0016887">
    <property type="term" value="F:ATP hydrolysis activity"/>
    <property type="evidence" value="ECO:0007669"/>
    <property type="project" value="InterPro"/>
</dbReference>
<dbReference type="InterPro" id="IPR003593">
    <property type="entry name" value="AAA+_ATPase"/>
</dbReference>
<dbReference type="InterPro" id="IPR020719">
    <property type="entry name" value="RNA3'_term_phos_cycl-like_CS"/>
</dbReference>
<evidence type="ECO:0000256" key="4">
    <source>
        <dbReference type="ARBA" id="ARBA00022840"/>
    </source>
</evidence>
<dbReference type="EMBL" id="BJMM01000004">
    <property type="protein sequence ID" value="GEB48681.1"/>
    <property type="molecule type" value="Genomic_DNA"/>
</dbReference>
<keyword evidence="3" id="KW-0547">Nucleotide-binding</keyword>
<dbReference type="Proteomes" id="UP000319210">
    <property type="component" value="Unassembled WGS sequence"/>
</dbReference>
<dbReference type="Pfam" id="PF00005">
    <property type="entry name" value="ABC_tran"/>
    <property type="match status" value="1"/>
</dbReference>
<gene>
    <name evidence="7" type="ORF">SCA03_12320</name>
</gene>
<feature type="compositionally biased region" description="Gly residues" evidence="5">
    <location>
        <begin position="90"/>
        <end position="101"/>
    </location>
</feature>
<dbReference type="PROSITE" id="PS01287">
    <property type="entry name" value="RTC"/>
    <property type="match status" value="1"/>
</dbReference>
<reference evidence="7 8" key="1">
    <citation type="submission" date="2019-06" db="EMBL/GenBank/DDBJ databases">
        <title>Whole genome shotgun sequence of Streptomyces cacaoi subsp. cacaoi NBRC 12748.</title>
        <authorList>
            <person name="Hosoyama A."/>
            <person name="Uohara A."/>
            <person name="Ohji S."/>
            <person name="Ichikawa N."/>
        </authorList>
    </citation>
    <scope>NUCLEOTIDE SEQUENCE [LARGE SCALE GENOMIC DNA]</scope>
    <source>
        <strain evidence="7 8">NBRC 12748</strain>
    </source>
</reference>
<dbReference type="InterPro" id="IPR017871">
    <property type="entry name" value="ABC_transporter-like_CS"/>
</dbReference>
<dbReference type="AlphaFoldDB" id="A0A4Y3QTX3"/>
<evidence type="ECO:0000256" key="5">
    <source>
        <dbReference type="SAM" id="MobiDB-lite"/>
    </source>
</evidence>
<dbReference type="InterPro" id="IPR003439">
    <property type="entry name" value="ABC_transporter-like_ATP-bd"/>
</dbReference>
<sequence>MPQPNGADGTTPQSDTTAPRGRGPSGGGSVDAGSSGGGSAGAGSSDGGSAAVGSSGGGAGGAGGAGAPGDRSGDAGPSGGGTSGAEAEPSGGGASGAGAVGRGSAEAGAAPGGFGGAASGRGAVIATRGLTKRYRGGQLAVDRLDLTVPRGSVFGFLGPNGSGKTTTIRMLLGLIGATDGTVRLLDEPMPDAARRVLPRVGALIEGPALYGFLSGRENLVRFDAADPTADPRTRRARVEEALDRVGLRAAAGKKARAYSLGMKQRLGLAAALLQPRELLVLDEPTNGLDPQGMREIRTLVRELAGDGITVFLSSHLLDEIEQVCTHTAVMNRGALITQGTVAEVTGGSAAARGRLTVLTPDAGDAARVLKEHGVTDLVTDGDTLTGDPPEGTDVADLNTALVRAGIRVRSFGVQRASLEDVFVSLTGEGFDVAG</sequence>
<keyword evidence="2" id="KW-0813">Transport</keyword>
<feature type="compositionally biased region" description="Gly residues" evidence="5">
    <location>
        <begin position="54"/>
        <end position="67"/>
    </location>
</feature>
<protein>
    <recommendedName>
        <fullName evidence="6">ABC transporter domain-containing protein</fullName>
    </recommendedName>
</protein>
<keyword evidence="8" id="KW-1185">Reference proteome</keyword>
<feature type="compositionally biased region" description="Gly residues" evidence="5">
    <location>
        <begin position="23"/>
        <end position="46"/>
    </location>
</feature>
<proteinExistence type="inferred from homology"/>
<name>A0A4Y3QTX3_STRCI</name>